<accession>A0A2N3L4T9</accession>
<organism evidence="4 5">
    <name type="scientific">Thalassospira lohafexi</name>
    <dbReference type="NCBI Taxonomy" id="744227"/>
    <lineage>
        <taxon>Bacteria</taxon>
        <taxon>Pseudomonadati</taxon>
        <taxon>Pseudomonadota</taxon>
        <taxon>Alphaproteobacteria</taxon>
        <taxon>Rhodospirillales</taxon>
        <taxon>Thalassospiraceae</taxon>
        <taxon>Thalassospira</taxon>
    </lineage>
</organism>
<evidence type="ECO:0000259" key="3">
    <source>
        <dbReference type="PROSITE" id="PS50921"/>
    </source>
</evidence>
<evidence type="ECO:0000313" key="4">
    <source>
        <dbReference type="EMBL" id="PKR57717.1"/>
    </source>
</evidence>
<feature type="domain" description="ANTAR" evidence="3">
    <location>
        <begin position="128"/>
        <end position="189"/>
    </location>
</feature>
<dbReference type="SUPFAM" id="SSF52172">
    <property type="entry name" value="CheY-like"/>
    <property type="match status" value="1"/>
</dbReference>
<dbReference type="PANTHER" id="PTHR43367">
    <property type="match status" value="1"/>
</dbReference>
<gene>
    <name evidence="4" type="ORF">COO92_13145</name>
</gene>
<evidence type="ECO:0000256" key="1">
    <source>
        <dbReference type="PROSITE-ProRule" id="PRU00169"/>
    </source>
</evidence>
<dbReference type="PROSITE" id="PS50921">
    <property type="entry name" value="ANTAR"/>
    <property type="match status" value="1"/>
</dbReference>
<comment type="caution">
    <text evidence="4">The sequence shown here is derived from an EMBL/GenBank/DDBJ whole genome shotgun (WGS) entry which is preliminary data.</text>
</comment>
<dbReference type="EMBL" id="NXGX01000005">
    <property type="protein sequence ID" value="PKR57717.1"/>
    <property type="molecule type" value="Genomic_DNA"/>
</dbReference>
<evidence type="ECO:0000259" key="2">
    <source>
        <dbReference type="PROSITE" id="PS50110"/>
    </source>
</evidence>
<dbReference type="AlphaFoldDB" id="A0A2N3L4T9"/>
<dbReference type="Pfam" id="PF03861">
    <property type="entry name" value="ANTAR"/>
    <property type="match status" value="1"/>
</dbReference>
<feature type="modified residue" description="4-aspartylphosphate" evidence="1">
    <location>
        <position position="58"/>
    </location>
</feature>
<dbReference type="GO" id="GO:0003723">
    <property type="term" value="F:RNA binding"/>
    <property type="evidence" value="ECO:0007669"/>
    <property type="project" value="InterPro"/>
</dbReference>
<dbReference type="Gene3D" id="1.10.10.10">
    <property type="entry name" value="Winged helix-like DNA-binding domain superfamily/Winged helix DNA-binding domain"/>
    <property type="match status" value="1"/>
</dbReference>
<feature type="domain" description="Response regulatory" evidence="2">
    <location>
        <begin position="8"/>
        <end position="122"/>
    </location>
</feature>
<dbReference type="RefSeq" id="WP_022731449.1">
    <property type="nucleotide sequence ID" value="NZ_NXGX01000005.1"/>
</dbReference>
<dbReference type="SMART" id="SM00448">
    <property type="entry name" value="REC"/>
    <property type="match status" value="1"/>
</dbReference>
<dbReference type="InterPro" id="IPR011006">
    <property type="entry name" value="CheY-like_superfamily"/>
</dbReference>
<dbReference type="InterPro" id="IPR036388">
    <property type="entry name" value="WH-like_DNA-bd_sf"/>
</dbReference>
<evidence type="ECO:0000313" key="5">
    <source>
        <dbReference type="Proteomes" id="UP000233332"/>
    </source>
</evidence>
<dbReference type="GO" id="GO:0000160">
    <property type="term" value="P:phosphorelay signal transduction system"/>
    <property type="evidence" value="ECO:0007669"/>
    <property type="project" value="InterPro"/>
</dbReference>
<dbReference type="InterPro" id="IPR008327">
    <property type="entry name" value="Sig_transdc_resp-reg_antiterm"/>
</dbReference>
<protein>
    <submittedName>
        <fullName evidence="4">Two-component system response regulator</fullName>
    </submittedName>
</protein>
<dbReference type="GeneID" id="98668480"/>
<dbReference type="Gene3D" id="3.40.50.2300">
    <property type="match status" value="1"/>
</dbReference>
<keyword evidence="5" id="KW-1185">Reference proteome</keyword>
<keyword evidence="1" id="KW-0597">Phosphoprotein</keyword>
<dbReference type="InterPro" id="IPR005561">
    <property type="entry name" value="ANTAR"/>
</dbReference>
<dbReference type="PANTHER" id="PTHR43367:SF1">
    <property type="entry name" value="TWO-COMPONENT RESPONSE REGULATOR-LIKE APRR6-RELATED"/>
    <property type="match status" value="1"/>
</dbReference>
<sequence length="196" mass="22449">MVRTEDFNILVIDEDPDRAAIVERGLVESGYTRVARIGTSHNLVERIQALAPDIIIIDLENPDRDTLEQMFQVSRAIARPIAMFVDKSDSSMIHEAVAAGVSAYVVDGLREDRIRPIVEMAISRFNVFDQLRRERDEAKAKLNERKLIERAKGILMKEKGLTEEDSYNLLRKNAMKQNRKIYEIAQSVITAFQLEF</sequence>
<dbReference type="PROSITE" id="PS50110">
    <property type="entry name" value="RESPONSE_REGULATORY"/>
    <property type="match status" value="1"/>
</dbReference>
<proteinExistence type="predicted"/>
<dbReference type="SMART" id="SM01012">
    <property type="entry name" value="ANTAR"/>
    <property type="match status" value="1"/>
</dbReference>
<name>A0A2N3L4T9_9PROT</name>
<dbReference type="PIRSF" id="PIRSF036382">
    <property type="entry name" value="RR_antiterm"/>
    <property type="match status" value="1"/>
</dbReference>
<reference evidence="4 5" key="1">
    <citation type="submission" date="2017-09" db="EMBL/GenBank/DDBJ databases">
        <title>Biodiversity and function of Thalassospira species in the particle-attached aromatic-hydrocarbon-degrading consortia from the surface seawater of the China South Sea.</title>
        <authorList>
            <person name="Dong C."/>
            <person name="Lai Q."/>
            <person name="Shao Z."/>
        </authorList>
    </citation>
    <scope>NUCLEOTIDE SEQUENCE [LARGE SCALE GENOMIC DNA]</scope>
    <source>
        <strain evidence="4 5">139Z-12</strain>
    </source>
</reference>
<dbReference type="Proteomes" id="UP000233332">
    <property type="component" value="Unassembled WGS sequence"/>
</dbReference>
<dbReference type="InterPro" id="IPR001789">
    <property type="entry name" value="Sig_transdc_resp-reg_receiver"/>
</dbReference>
<dbReference type="Pfam" id="PF00072">
    <property type="entry name" value="Response_reg"/>
    <property type="match status" value="1"/>
</dbReference>